<keyword evidence="5 6" id="KW-0472">Membrane</keyword>
<sequence length="328" mass="32604">MFGSSAARPRAVAPPPSVSVEFPVSETVLPRSAPPGWRGPLLLALAGVLWGTGGFAGSVLQGLTGVHPLATACYRLLVGGAVATGLLAAAGRLRRLPRTAAAVRRATAAGVLLAAFQACYFAAIAATSVSLATLITIGSVPVFVTSASALLERRLPRPALLAAVGCGVSGLVLLAGFPGSDASPGRTALGMGCALAAGVSFSALTLVNRRPVPGLDPLGITALGCLLGGVLLLPVAAATGMGLTPTPAALGALLYLGVAPTALAYLAYFGGLRRTPATAAALAVVLEPLTATLLSALLLDETLTPVGLLGAALLFAAILLEYVRPARR</sequence>
<dbReference type="InterPro" id="IPR037185">
    <property type="entry name" value="EmrE-like"/>
</dbReference>
<keyword evidence="3 6" id="KW-0812">Transmembrane</keyword>
<feature type="domain" description="EamA" evidence="7">
    <location>
        <begin position="38"/>
        <end position="174"/>
    </location>
</feature>
<evidence type="ECO:0000256" key="4">
    <source>
        <dbReference type="ARBA" id="ARBA00022989"/>
    </source>
</evidence>
<accession>A0AA97LXF4</accession>
<evidence type="ECO:0000313" key="8">
    <source>
        <dbReference type="EMBL" id="UOE19864.1"/>
    </source>
</evidence>
<keyword evidence="4 6" id="KW-1133">Transmembrane helix</keyword>
<organism evidence="8 9">
    <name type="scientific">Thermobifida halotolerans</name>
    <dbReference type="NCBI Taxonomy" id="483545"/>
    <lineage>
        <taxon>Bacteria</taxon>
        <taxon>Bacillati</taxon>
        <taxon>Actinomycetota</taxon>
        <taxon>Actinomycetes</taxon>
        <taxon>Streptosporangiales</taxon>
        <taxon>Nocardiopsidaceae</taxon>
        <taxon>Thermobifida</taxon>
    </lineage>
</organism>
<dbReference type="SUPFAM" id="SSF103481">
    <property type="entry name" value="Multidrug resistance efflux transporter EmrE"/>
    <property type="match status" value="2"/>
</dbReference>
<dbReference type="InterPro" id="IPR050638">
    <property type="entry name" value="AA-Vitamin_Transporters"/>
</dbReference>
<dbReference type="InterPro" id="IPR000620">
    <property type="entry name" value="EamA_dom"/>
</dbReference>
<evidence type="ECO:0000259" key="7">
    <source>
        <dbReference type="Pfam" id="PF00892"/>
    </source>
</evidence>
<dbReference type="GO" id="GO:0016020">
    <property type="term" value="C:membrane"/>
    <property type="evidence" value="ECO:0007669"/>
    <property type="project" value="UniProtKB-SubCell"/>
</dbReference>
<dbReference type="PANTHER" id="PTHR32322:SF2">
    <property type="entry name" value="EAMA DOMAIN-CONTAINING PROTEIN"/>
    <property type="match status" value="1"/>
</dbReference>
<name>A0AA97LXF4_9ACTN</name>
<feature type="transmembrane region" description="Helical" evidence="6">
    <location>
        <begin position="41"/>
        <end position="63"/>
    </location>
</feature>
<dbReference type="AlphaFoldDB" id="A0AA97LXF4"/>
<evidence type="ECO:0000256" key="2">
    <source>
        <dbReference type="ARBA" id="ARBA00007362"/>
    </source>
</evidence>
<comment type="similarity">
    <text evidence="2">Belongs to the EamA transporter family.</text>
</comment>
<evidence type="ECO:0000256" key="5">
    <source>
        <dbReference type="ARBA" id="ARBA00023136"/>
    </source>
</evidence>
<feature type="transmembrane region" description="Helical" evidence="6">
    <location>
        <begin position="102"/>
        <end position="123"/>
    </location>
</feature>
<feature type="transmembrane region" description="Helical" evidence="6">
    <location>
        <begin position="305"/>
        <end position="323"/>
    </location>
</feature>
<feature type="transmembrane region" description="Helical" evidence="6">
    <location>
        <begin position="249"/>
        <end position="268"/>
    </location>
</feature>
<proteinExistence type="inferred from homology"/>
<comment type="subcellular location">
    <subcellularLocation>
        <location evidence="1">Membrane</location>
        <topology evidence="1">Multi-pass membrane protein</topology>
    </subcellularLocation>
</comment>
<protein>
    <submittedName>
        <fullName evidence="8">DMT family transporter</fullName>
    </submittedName>
</protein>
<dbReference type="EMBL" id="CP063196">
    <property type="protein sequence ID" value="UOE19864.1"/>
    <property type="molecule type" value="Genomic_DNA"/>
</dbReference>
<evidence type="ECO:0000313" key="9">
    <source>
        <dbReference type="Proteomes" id="UP000265719"/>
    </source>
</evidence>
<gene>
    <name evidence="8" type="ORF">NI17_000940</name>
</gene>
<feature type="transmembrane region" description="Helical" evidence="6">
    <location>
        <begin position="189"/>
        <end position="207"/>
    </location>
</feature>
<keyword evidence="9" id="KW-1185">Reference proteome</keyword>
<dbReference type="Proteomes" id="UP000265719">
    <property type="component" value="Chromosome"/>
</dbReference>
<feature type="transmembrane region" description="Helical" evidence="6">
    <location>
        <begin position="129"/>
        <end position="151"/>
    </location>
</feature>
<evidence type="ECO:0000256" key="6">
    <source>
        <dbReference type="SAM" id="Phobius"/>
    </source>
</evidence>
<dbReference type="PANTHER" id="PTHR32322">
    <property type="entry name" value="INNER MEMBRANE TRANSPORTER"/>
    <property type="match status" value="1"/>
</dbReference>
<feature type="transmembrane region" description="Helical" evidence="6">
    <location>
        <begin position="158"/>
        <end position="177"/>
    </location>
</feature>
<feature type="transmembrane region" description="Helical" evidence="6">
    <location>
        <begin position="219"/>
        <end position="243"/>
    </location>
</feature>
<evidence type="ECO:0000256" key="3">
    <source>
        <dbReference type="ARBA" id="ARBA00022692"/>
    </source>
</evidence>
<evidence type="ECO:0000256" key="1">
    <source>
        <dbReference type="ARBA" id="ARBA00004141"/>
    </source>
</evidence>
<dbReference type="Pfam" id="PF00892">
    <property type="entry name" value="EamA"/>
    <property type="match status" value="2"/>
</dbReference>
<reference evidence="8" key="1">
    <citation type="submission" date="2020-10" db="EMBL/GenBank/DDBJ databases">
        <title>De novo genome project of the cellulose decomposer Thermobifida halotolerans type strain.</title>
        <authorList>
            <person name="Nagy I."/>
            <person name="Horvath B."/>
            <person name="Kukolya J."/>
            <person name="Nagy I."/>
            <person name="Orsini M."/>
        </authorList>
    </citation>
    <scope>NUCLEOTIDE SEQUENCE</scope>
    <source>
        <strain evidence="8">DSM 44931</strain>
    </source>
</reference>
<feature type="transmembrane region" description="Helical" evidence="6">
    <location>
        <begin position="69"/>
        <end position="90"/>
    </location>
</feature>
<feature type="transmembrane region" description="Helical" evidence="6">
    <location>
        <begin position="280"/>
        <end position="299"/>
    </location>
</feature>
<dbReference type="KEGG" id="thao:NI17_000940"/>
<feature type="domain" description="EamA" evidence="7">
    <location>
        <begin position="189"/>
        <end position="320"/>
    </location>
</feature>